<feature type="domain" description="Big-1" evidence="3">
    <location>
        <begin position="834"/>
        <end position="928"/>
    </location>
</feature>
<evidence type="ECO:0000256" key="2">
    <source>
        <dbReference type="ARBA" id="ARBA00022737"/>
    </source>
</evidence>
<dbReference type="RefSeq" id="WP_111740091.1">
    <property type="nucleotide sequence ID" value="NZ_LR698987.1"/>
</dbReference>
<dbReference type="PANTHER" id="PTHR39576">
    <property type="entry name" value="ATTACHING AND EFFACING PROTEIN HOMOLOG-RELATED-RELATED"/>
    <property type="match status" value="1"/>
</dbReference>
<dbReference type="Pfam" id="PF02369">
    <property type="entry name" value="Big_1"/>
    <property type="match status" value="6"/>
</dbReference>
<dbReference type="Gene3D" id="2.60.40.10">
    <property type="entry name" value="Immunoglobulins"/>
    <property type="match status" value="6"/>
</dbReference>
<dbReference type="AlphaFoldDB" id="A0A2X4UNF3"/>
<dbReference type="FunFam" id="2.60.40.10:FF:000182">
    <property type="entry name" value="Gamma intimin"/>
    <property type="match status" value="1"/>
</dbReference>
<dbReference type="InterPro" id="IPR038177">
    <property type="entry name" value="IAT_beta_sf"/>
</dbReference>
<feature type="domain" description="Big-1" evidence="3">
    <location>
        <begin position="446"/>
        <end position="536"/>
    </location>
</feature>
<dbReference type="KEGG" id="lri:NCTC12151_01529"/>
<evidence type="ECO:0000313" key="4">
    <source>
        <dbReference type="EMBL" id="SQI40069.1"/>
    </source>
</evidence>
<proteinExistence type="inferred from homology"/>
<evidence type="ECO:0000313" key="5">
    <source>
        <dbReference type="Proteomes" id="UP000249005"/>
    </source>
</evidence>
<accession>A0A2X4UNF3</accession>
<protein>
    <submittedName>
        <fullName evidence="4">Invasin</fullName>
    </submittedName>
</protein>
<dbReference type="InterPro" id="IPR024519">
    <property type="entry name" value="IAT_beta"/>
</dbReference>
<dbReference type="InterPro" id="IPR013783">
    <property type="entry name" value="Ig-like_fold"/>
</dbReference>
<name>A0A2X4UNF3_9GAMM</name>
<organism evidence="4 5">
    <name type="scientific">Leminorella richardii</name>
    <dbReference type="NCBI Taxonomy" id="158841"/>
    <lineage>
        <taxon>Bacteria</taxon>
        <taxon>Pseudomonadati</taxon>
        <taxon>Pseudomonadota</taxon>
        <taxon>Gammaproteobacteria</taxon>
        <taxon>Enterobacterales</taxon>
        <taxon>Budviciaceae</taxon>
        <taxon>Leminorella</taxon>
    </lineage>
</organism>
<dbReference type="FunFam" id="2.40.160.160:FF:000001">
    <property type="entry name" value="Intimin-like inverse autotransporter SinH"/>
    <property type="match status" value="1"/>
</dbReference>
<dbReference type="PRINTS" id="PR01369">
    <property type="entry name" value="INTIMIN"/>
</dbReference>
<feature type="domain" description="Big-1" evidence="3">
    <location>
        <begin position="544"/>
        <end position="635"/>
    </location>
</feature>
<feature type="domain" description="Big-1" evidence="3">
    <location>
        <begin position="642"/>
        <end position="733"/>
    </location>
</feature>
<dbReference type="Gene3D" id="2.40.160.160">
    <property type="entry name" value="Inverse autotransporter, beta-domain"/>
    <property type="match status" value="1"/>
</dbReference>
<dbReference type="InterPro" id="IPR003535">
    <property type="entry name" value="Intimin/invasin_bac"/>
</dbReference>
<evidence type="ECO:0000259" key="3">
    <source>
        <dbReference type="PROSITE" id="PS51127"/>
    </source>
</evidence>
<dbReference type="PANTHER" id="PTHR39576:SF2">
    <property type="entry name" value="ATTACHING AND EFFACING PROTEIN HOMOLOG-RELATED"/>
    <property type="match status" value="1"/>
</dbReference>
<dbReference type="OrthoDB" id="8320584at2"/>
<evidence type="ECO:0000256" key="1">
    <source>
        <dbReference type="ARBA" id="ARBA00010116"/>
    </source>
</evidence>
<dbReference type="InterPro" id="IPR051715">
    <property type="entry name" value="Intimin-Invasin_domain"/>
</dbReference>
<dbReference type="SUPFAM" id="SSF49373">
    <property type="entry name" value="Invasin/intimin cell-adhesion fragments"/>
    <property type="match status" value="7"/>
</dbReference>
<gene>
    <name evidence="4" type="ORF">NCTC12151_01529</name>
</gene>
<dbReference type="Pfam" id="PF11924">
    <property type="entry name" value="IAT_beta"/>
    <property type="match status" value="1"/>
</dbReference>
<dbReference type="InterPro" id="IPR003344">
    <property type="entry name" value="Big_1_dom"/>
</dbReference>
<feature type="domain" description="Big-1" evidence="3">
    <location>
        <begin position="348"/>
        <end position="440"/>
    </location>
</feature>
<dbReference type="SMART" id="SM00634">
    <property type="entry name" value="BID_1"/>
    <property type="match status" value="6"/>
</dbReference>
<dbReference type="InterPro" id="IPR008964">
    <property type="entry name" value="Invasin/intimin_cell_adhesion"/>
</dbReference>
<reference evidence="4 5" key="1">
    <citation type="submission" date="2018-06" db="EMBL/GenBank/DDBJ databases">
        <authorList>
            <consortium name="Pathogen Informatics"/>
            <person name="Doyle S."/>
        </authorList>
    </citation>
    <scope>NUCLEOTIDE SEQUENCE [LARGE SCALE GENOMIC DNA]</scope>
    <source>
        <strain evidence="4 5">NCTC12151</strain>
    </source>
</reference>
<keyword evidence="5" id="KW-1185">Reference proteome</keyword>
<dbReference type="InterPro" id="IPR048658">
    <property type="entry name" value="Invasin_D4"/>
</dbReference>
<dbReference type="GO" id="GO:0009279">
    <property type="term" value="C:cell outer membrane"/>
    <property type="evidence" value="ECO:0007669"/>
    <property type="project" value="TreeGrafter"/>
</dbReference>
<keyword evidence="2" id="KW-0677">Repeat</keyword>
<dbReference type="GO" id="GO:0007155">
    <property type="term" value="P:cell adhesion"/>
    <property type="evidence" value="ECO:0007669"/>
    <property type="project" value="InterPro"/>
</dbReference>
<dbReference type="EMBL" id="LS483470">
    <property type="protein sequence ID" value="SQI40069.1"/>
    <property type="molecule type" value="Genomic_DNA"/>
</dbReference>
<comment type="similarity">
    <text evidence="1">Belongs to the intimin/invasin family.</text>
</comment>
<dbReference type="Gene3D" id="2.60.40.1080">
    <property type="match status" value="1"/>
</dbReference>
<dbReference type="Pfam" id="PF21764">
    <property type="entry name" value="Invasin_D4"/>
    <property type="match status" value="1"/>
</dbReference>
<dbReference type="PROSITE" id="PS51127">
    <property type="entry name" value="BIG1"/>
    <property type="match status" value="6"/>
</dbReference>
<feature type="domain" description="Big-1" evidence="3">
    <location>
        <begin position="739"/>
        <end position="830"/>
    </location>
</feature>
<sequence>MKKYISGVIWSQILLQTFLPIAGCTRMENGTSSLAAGDLQRTEKLSEQKANDVAALPYATEMGQAARMLTSNNVSDSARSLAVGAASGELQQWFSQFGTARVQLNMDRHGSWSRSSADLLAPVYDNEKSLLFVQSGIRNPSDRLTGNLGVGVRTFWQNGWMYGGNVFMDKDFTGGNRRVGMGAEAWRDYLRLSTNVYLGTTDWHKSRDFDDTWQEKPADGYDVRAEGWLPSYPQLGAKLIWEQYYGSQVALFNKDNLQRNPYAVTAGLEYTPIPLVSLGVNQKQGKGEHDTQLALGVSWRFGSSWSWQTNPANVQATRTLAGSRYDLVDRNNEIVLQYRKKPEQGVAHLALSVVTDNSPADGATRNVLQVLATNRDGQPVRNTPIVWNVPANSGVSLNAASVLTDDGGLATVTLTSAVAQTVPVTAQSGSVSASQNSHFIAVAVSHIALSVKEDNAAADGNSTNVVVATLTDGDSRPVTGQKVIWKVPQGVTLKDDESLSDSSGRVTVRLASTTSGDIAVSATVGSQTASGTVHFIGDSVSAQIANLLVTTDGSPADGRTVNVAQAIVTDVNGNALNGQSVTWSSDKTTVTFGQSAVTDSSGKTTVEYTDTAAESLTLTATLANGNSATASSLFIPDQNSARLKDLAVTSGAVANGSDTNTATVTVTDANGNPLTNAAVTFSVTGSARLSSASANTNGSGQAQITLTNTQAETVQVTARLSTGSSITKESSFAADLNSATLTAQSTTGALADGIAVNTVTITLKDRAGRALEGESVTFAATGDAVLSAASGTTNSSGQVAITLTNTTVETVTVTAAISNGKQATVQAAFLGFSVTNLTANKSTVNADGVDSATVTATVATSGGKTVANTPVTFSVTGSAVLSAVTATTDSSGKAQVSITDRTGETVTITAKAQKNGTDTGKTTAITFVERRITKISVNNTTQAYNRLFEPNSGFPETGFLGASFTLRVDDGTTANSDYTWSSSQGWVTVDSNGIVRLSGTPTSGTKNVTITGVPKVGTGTLTWSFSLSHWFTFSSGTMNATGADSYCASLGQVVPSKDLLDYTDYGTTRVGSLWSEWSDSLQKNNGYQAVWASETGRYSRYYMFLYSGHIYDNAPNHQFGAICQTDI</sequence>
<dbReference type="Proteomes" id="UP000249005">
    <property type="component" value="Chromosome 1"/>
</dbReference>